<dbReference type="Pfam" id="PF17820">
    <property type="entry name" value="PDZ_6"/>
    <property type="match status" value="1"/>
</dbReference>
<dbReference type="InterPro" id="IPR008915">
    <property type="entry name" value="Peptidase_M50"/>
</dbReference>
<evidence type="ECO:0000256" key="1">
    <source>
        <dbReference type="ARBA" id="ARBA00001947"/>
    </source>
</evidence>
<feature type="transmembrane region" description="Helical" evidence="11">
    <location>
        <begin position="7"/>
        <end position="25"/>
    </location>
</feature>
<dbReference type="SUPFAM" id="SSF50156">
    <property type="entry name" value="PDZ domain-like"/>
    <property type="match status" value="2"/>
</dbReference>
<comment type="caution">
    <text evidence="13">The sequence shown here is derived from an EMBL/GenBank/DDBJ whole genome shotgun (WGS) entry which is preliminary data.</text>
</comment>
<keyword evidence="14" id="KW-1185">Reference proteome</keyword>
<comment type="cofactor">
    <cofactor evidence="1 11">
        <name>Zn(2+)</name>
        <dbReference type="ChEBI" id="CHEBI:29105"/>
    </cofactor>
</comment>
<dbReference type="InterPro" id="IPR041489">
    <property type="entry name" value="PDZ_6"/>
</dbReference>
<keyword evidence="4" id="KW-0645">Protease</keyword>
<accession>A0ABV9LW06</accession>
<dbReference type="CDD" id="cd23081">
    <property type="entry name" value="cpPDZ_EcRseP-like"/>
    <property type="match status" value="1"/>
</dbReference>
<dbReference type="PANTHER" id="PTHR42837">
    <property type="entry name" value="REGULATOR OF SIGMA-E PROTEASE RSEP"/>
    <property type="match status" value="1"/>
</dbReference>
<feature type="transmembrane region" description="Helical" evidence="11">
    <location>
        <begin position="98"/>
        <end position="119"/>
    </location>
</feature>
<evidence type="ECO:0000256" key="11">
    <source>
        <dbReference type="RuleBase" id="RU362031"/>
    </source>
</evidence>
<dbReference type="InterPro" id="IPR001478">
    <property type="entry name" value="PDZ"/>
</dbReference>
<feature type="transmembrane region" description="Helical" evidence="11">
    <location>
        <begin position="424"/>
        <end position="446"/>
    </location>
</feature>
<evidence type="ECO:0000256" key="3">
    <source>
        <dbReference type="ARBA" id="ARBA00007931"/>
    </source>
</evidence>
<reference evidence="14" key="1">
    <citation type="journal article" date="2019" name="Int. J. Syst. Evol. Microbiol.">
        <title>The Global Catalogue of Microorganisms (GCM) 10K type strain sequencing project: providing services to taxonomists for standard genome sequencing and annotation.</title>
        <authorList>
            <consortium name="The Broad Institute Genomics Platform"/>
            <consortium name="The Broad Institute Genome Sequencing Center for Infectious Disease"/>
            <person name="Wu L."/>
            <person name="Ma J."/>
        </authorList>
    </citation>
    <scope>NUCLEOTIDE SEQUENCE [LARGE SCALE GENOMIC DNA]</scope>
    <source>
        <strain evidence="14">KACC 12507</strain>
    </source>
</reference>
<evidence type="ECO:0000256" key="5">
    <source>
        <dbReference type="ARBA" id="ARBA00022692"/>
    </source>
</evidence>
<feature type="domain" description="PDZ" evidence="12">
    <location>
        <begin position="117"/>
        <end position="186"/>
    </location>
</feature>
<dbReference type="GO" id="GO:0008237">
    <property type="term" value="F:metallopeptidase activity"/>
    <property type="evidence" value="ECO:0007669"/>
    <property type="project" value="UniProtKB-KW"/>
</dbReference>
<keyword evidence="11" id="KW-0479">Metal-binding</keyword>
<organism evidence="13 14">
    <name type="scientific">Glaciecola siphonariae</name>
    <dbReference type="NCBI Taxonomy" id="521012"/>
    <lineage>
        <taxon>Bacteria</taxon>
        <taxon>Pseudomonadati</taxon>
        <taxon>Pseudomonadota</taxon>
        <taxon>Gammaproteobacteria</taxon>
        <taxon>Alteromonadales</taxon>
        <taxon>Alteromonadaceae</taxon>
        <taxon>Glaciecola</taxon>
    </lineage>
</organism>
<comment type="similarity">
    <text evidence="3 11">Belongs to the peptidase M50B family.</text>
</comment>
<dbReference type="SMART" id="SM00228">
    <property type="entry name" value="PDZ"/>
    <property type="match status" value="2"/>
</dbReference>
<dbReference type="NCBIfam" id="TIGR00054">
    <property type="entry name" value="RIP metalloprotease RseP"/>
    <property type="match status" value="1"/>
</dbReference>
<dbReference type="InterPro" id="IPR004387">
    <property type="entry name" value="Pept_M50_Zn"/>
</dbReference>
<evidence type="ECO:0000256" key="10">
    <source>
        <dbReference type="ARBA" id="ARBA00023136"/>
    </source>
</evidence>
<keyword evidence="6 11" id="KW-0378">Hydrolase</keyword>
<proteinExistence type="inferred from homology"/>
<dbReference type="EC" id="3.4.24.-" evidence="11"/>
<evidence type="ECO:0000256" key="2">
    <source>
        <dbReference type="ARBA" id="ARBA00004141"/>
    </source>
</evidence>
<evidence type="ECO:0000313" key="13">
    <source>
        <dbReference type="EMBL" id="MFC4700021.1"/>
    </source>
</evidence>
<keyword evidence="7 11" id="KW-0862">Zinc</keyword>
<evidence type="ECO:0000256" key="4">
    <source>
        <dbReference type="ARBA" id="ARBA00022670"/>
    </source>
</evidence>
<dbReference type="Pfam" id="PF02163">
    <property type="entry name" value="Peptidase_M50"/>
    <property type="match status" value="1"/>
</dbReference>
<keyword evidence="8 11" id="KW-1133">Transmembrane helix</keyword>
<feature type="transmembrane region" description="Helical" evidence="11">
    <location>
        <begin position="372"/>
        <end position="394"/>
    </location>
</feature>
<comment type="subcellular location">
    <subcellularLocation>
        <location evidence="2">Membrane</location>
        <topology evidence="2">Multi-pass membrane protein</topology>
    </subcellularLocation>
</comment>
<name>A0ABV9LW06_9ALTE</name>
<sequence>MMDIARNILFFVIALGILVAVHEWGHYYVAKLCKVKILKFSIGFGKPIYRKVTSSGMEFVIAMIPLGGYVRMLDGRVDDITEEQKAVAFNFQPVWQRFAIVAAGPIVNFIFAIFALAAIGMIGQQSAKPIVGAIAEESYAARSGLSVGDEIIAVGRHKTNDWRDVTIELSTFSGEQSIPLEVKQSRGVTQTISLPIDGWKIDPDESDLFTALGFQPYRPALTTSLGFVEEGSPAQRGGLLKNDKIEKIDGTSMENWSQIVAFIEKRPNQSATLEILRDEQSISLIVQFGQKPGAPEQGYLGVVPFQEPWPEEYIQHTQLGFFGAIADGTQQTWRLMGVTLEMLGKLLTGDVSVKNLSGPISIAQGAGISASIGIVAFLSFLALISVNLGIINLLPLPILDGGHLLYFTIEWITGKPVSEAVQEVGFKIGGMILFAVMATAIVNDVLRNT</sequence>
<evidence type="ECO:0000313" key="14">
    <source>
        <dbReference type="Proteomes" id="UP001595897"/>
    </source>
</evidence>
<dbReference type="InterPro" id="IPR036034">
    <property type="entry name" value="PDZ_sf"/>
</dbReference>
<evidence type="ECO:0000256" key="8">
    <source>
        <dbReference type="ARBA" id="ARBA00022989"/>
    </source>
</evidence>
<keyword evidence="5 11" id="KW-0812">Transmembrane</keyword>
<dbReference type="Gene3D" id="2.30.42.10">
    <property type="match status" value="2"/>
</dbReference>
<dbReference type="EMBL" id="JBHSGU010000002">
    <property type="protein sequence ID" value="MFC4700021.1"/>
    <property type="molecule type" value="Genomic_DNA"/>
</dbReference>
<dbReference type="PANTHER" id="PTHR42837:SF2">
    <property type="entry name" value="MEMBRANE METALLOPROTEASE ARASP2, CHLOROPLASTIC-RELATED"/>
    <property type="match status" value="1"/>
</dbReference>
<keyword evidence="9 11" id="KW-0482">Metalloprotease</keyword>
<evidence type="ECO:0000256" key="7">
    <source>
        <dbReference type="ARBA" id="ARBA00022833"/>
    </source>
</evidence>
<gene>
    <name evidence="13" type="primary">rseP</name>
    <name evidence="13" type="ORF">ACFO4O_07640</name>
</gene>
<evidence type="ECO:0000256" key="6">
    <source>
        <dbReference type="ARBA" id="ARBA00022801"/>
    </source>
</evidence>
<evidence type="ECO:0000256" key="9">
    <source>
        <dbReference type="ARBA" id="ARBA00023049"/>
    </source>
</evidence>
<keyword evidence="10 11" id="KW-0472">Membrane</keyword>
<evidence type="ECO:0000259" key="12">
    <source>
        <dbReference type="SMART" id="SM00228"/>
    </source>
</evidence>
<feature type="domain" description="PDZ" evidence="12">
    <location>
        <begin position="210"/>
        <end position="279"/>
    </location>
</feature>
<dbReference type="CDD" id="cd06163">
    <property type="entry name" value="S2P-M50_PDZ_RseP-like"/>
    <property type="match status" value="2"/>
</dbReference>
<dbReference type="Proteomes" id="UP001595897">
    <property type="component" value="Unassembled WGS sequence"/>
</dbReference>
<protein>
    <recommendedName>
        <fullName evidence="11">Zinc metalloprotease</fullName>
        <ecNumber evidence="11">3.4.24.-</ecNumber>
    </recommendedName>
</protein>
<dbReference type="RefSeq" id="WP_382408269.1">
    <property type="nucleotide sequence ID" value="NZ_JBHSGU010000002.1"/>
</dbReference>